<dbReference type="GO" id="GO:0016787">
    <property type="term" value="F:hydrolase activity"/>
    <property type="evidence" value="ECO:0007669"/>
    <property type="project" value="UniProtKB-KW"/>
</dbReference>
<comment type="caution">
    <text evidence="1">The sequence shown here is derived from an EMBL/GenBank/DDBJ whole genome shotgun (WGS) entry which is preliminary data.</text>
</comment>
<reference evidence="1 2" key="1">
    <citation type="submission" date="2017-06" db="EMBL/GenBank/DDBJ databases">
        <title>Draft genome sequence of anaerobic fermentative bacterium Anaeromicrobium sediminis DY2726D isolated from West Pacific Ocean sediments.</title>
        <authorList>
            <person name="Zeng X."/>
        </authorList>
    </citation>
    <scope>NUCLEOTIDE SEQUENCE [LARGE SCALE GENOMIC DNA]</scope>
    <source>
        <strain evidence="1 2">DY2726D</strain>
    </source>
</reference>
<keyword evidence="2" id="KW-1185">Reference proteome</keyword>
<dbReference type="SUPFAM" id="SSF109604">
    <property type="entry name" value="HD-domain/PDEase-like"/>
    <property type="match status" value="1"/>
</dbReference>
<evidence type="ECO:0000313" key="1">
    <source>
        <dbReference type="EMBL" id="PAB56005.1"/>
    </source>
</evidence>
<dbReference type="EMBL" id="NIBG01000040">
    <property type="protein sequence ID" value="PAB56005.1"/>
    <property type="molecule type" value="Genomic_DNA"/>
</dbReference>
<accession>A0A267MAY0</accession>
<gene>
    <name evidence="1" type="ORF">CCE28_21360</name>
</gene>
<sequence>MRRGNFISTYSKRKFWPVDPKVEEVNTMDIAHALSMLCRANGHYSHFYSVAQHSINCAYEAKNRGLSEKIQLACLLHDASEAYISDVTRPVKKLLNEYLEIEERLQNAIFKAYNIDDLTDEELLMVEEIDDAMLNYEMEVLLNNYGINNLTLTRQYDLSFRMMEEVKNEFIESIEAIIKKI</sequence>
<proteinExistence type="predicted"/>
<keyword evidence="1" id="KW-0378">Hydrolase</keyword>
<dbReference type="RefSeq" id="WP_095136238.1">
    <property type="nucleotide sequence ID" value="NZ_NIBG01000040.1"/>
</dbReference>
<protein>
    <submittedName>
        <fullName evidence="1">Phosphohydrolase</fullName>
    </submittedName>
</protein>
<dbReference type="AlphaFoldDB" id="A0A267MAY0"/>
<dbReference type="OrthoDB" id="1099791at2"/>
<dbReference type="Proteomes" id="UP000216024">
    <property type="component" value="Unassembled WGS sequence"/>
</dbReference>
<dbReference type="Gene3D" id="1.10.3210.10">
    <property type="entry name" value="Hypothetical protein af1432"/>
    <property type="match status" value="1"/>
</dbReference>
<evidence type="ECO:0000313" key="2">
    <source>
        <dbReference type="Proteomes" id="UP000216024"/>
    </source>
</evidence>
<organism evidence="1 2">
    <name type="scientific">Anaeromicrobium sediminis</name>
    <dbReference type="NCBI Taxonomy" id="1478221"/>
    <lineage>
        <taxon>Bacteria</taxon>
        <taxon>Bacillati</taxon>
        <taxon>Bacillota</taxon>
        <taxon>Clostridia</taxon>
        <taxon>Peptostreptococcales</taxon>
        <taxon>Thermotaleaceae</taxon>
        <taxon>Anaeromicrobium</taxon>
    </lineage>
</organism>
<name>A0A267MAY0_9FIRM</name>